<dbReference type="GO" id="GO:0016020">
    <property type="term" value="C:membrane"/>
    <property type="evidence" value="ECO:0007669"/>
    <property type="project" value="TreeGrafter"/>
</dbReference>
<evidence type="ECO:0000313" key="2">
    <source>
        <dbReference type="Proteomes" id="UP001432322"/>
    </source>
</evidence>
<name>A0AAV5US34_9BILA</name>
<dbReference type="Proteomes" id="UP001432322">
    <property type="component" value="Unassembled WGS sequence"/>
</dbReference>
<evidence type="ECO:0008006" key="3">
    <source>
        <dbReference type="Google" id="ProtNLM"/>
    </source>
</evidence>
<keyword evidence="2" id="KW-1185">Reference proteome</keyword>
<comment type="caution">
    <text evidence="1">The sequence shown here is derived from an EMBL/GenBank/DDBJ whole genome shotgun (WGS) entry which is preliminary data.</text>
</comment>
<reference evidence="1" key="1">
    <citation type="submission" date="2023-10" db="EMBL/GenBank/DDBJ databases">
        <title>Genome assembly of Pristionchus species.</title>
        <authorList>
            <person name="Yoshida K."/>
            <person name="Sommer R.J."/>
        </authorList>
    </citation>
    <scope>NUCLEOTIDE SEQUENCE</scope>
    <source>
        <strain evidence="1">RS5133</strain>
    </source>
</reference>
<evidence type="ECO:0000313" key="1">
    <source>
        <dbReference type="EMBL" id="GMT09946.1"/>
    </source>
</evidence>
<dbReference type="GO" id="GO:0000271">
    <property type="term" value="P:polysaccharide biosynthetic process"/>
    <property type="evidence" value="ECO:0007669"/>
    <property type="project" value="TreeGrafter"/>
</dbReference>
<gene>
    <name evidence="1" type="ORF">PFISCL1PPCAC_1243</name>
</gene>
<dbReference type="InterPro" id="IPR050879">
    <property type="entry name" value="Acyltransferase_3"/>
</dbReference>
<accession>A0AAV5US34</accession>
<protein>
    <recommendedName>
        <fullName evidence="3">Acyltransferase</fullName>
    </recommendedName>
</protein>
<feature type="non-terminal residue" evidence="1">
    <location>
        <position position="1"/>
    </location>
</feature>
<sequence length="137" mass="15661">EDTFRVLVTFVAATLLVVKLTTPALTHRILQIIGDSSYALYLIHWPVVSILKYYEWDVWPGLCSASIQTDNKVFILQAFPRPANLQKIEDARTRAGKPIEAYMEEAIEADSIPMRKRVVEVGHCDIEMSRKDTVHEF</sequence>
<dbReference type="AlphaFoldDB" id="A0AAV5US34"/>
<dbReference type="PANTHER" id="PTHR23028:SF127">
    <property type="entry name" value="ACYL_TRANSF_3 DOMAIN-CONTAINING PROTEIN-RELATED"/>
    <property type="match status" value="1"/>
</dbReference>
<proteinExistence type="predicted"/>
<organism evidence="1 2">
    <name type="scientific">Pristionchus fissidentatus</name>
    <dbReference type="NCBI Taxonomy" id="1538716"/>
    <lineage>
        <taxon>Eukaryota</taxon>
        <taxon>Metazoa</taxon>
        <taxon>Ecdysozoa</taxon>
        <taxon>Nematoda</taxon>
        <taxon>Chromadorea</taxon>
        <taxon>Rhabditida</taxon>
        <taxon>Rhabditina</taxon>
        <taxon>Diplogasteromorpha</taxon>
        <taxon>Diplogasteroidea</taxon>
        <taxon>Neodiplogasteridae</taxon>
        <taxon>Pristionchus</taxon>
    </lineage>
</organism>
<dbReference type="EMBL" id="BTSY01000001">
    <property type="protein sequence ID" value="GMT09946.1"/>
    <property type="molecule type" value="Genomic_DNA"/>
</dbReference>
<dbReference type="PANTHER" id="PTHR23028">
    <property type="entry name" value="ACETYLTRANSFERASE"/>
    <property type="match status" value="1"/>
</dbReference>